<sequence length="45" mass="5197">MIRTFDSPKMKEAERAAAAALFCAKRPSERWWKEQGEHCIMTVGK</sequence>
<evidence type="ECO:0000313" key="1">
    <source>
        <dbReference type="EMBL" id="KAF6509440.1"/>
    </source>
</evidence>
<gene>
    <name evidence="1" type="ORF">GS8_3268</name>
</gene>
<accession>A0ABQ7HB82</accession>
<dbReference type="Proteomes" id="UP000773850">
    <property type="component" value="Unassembled WGS sequence"/>
</dbReference>
<proteinExistence type="predicted"/>
<dbReference type="EMBL" id="LUCS01000035">
    <property type="protein sequence ID" value="KAF6509440.1"/>
    <property type="molecule type" value="Genomic_DNA"/>
</dbReference>
<name>A0ABQ7HB82_GEOSE</name>
<comment type="caution">
    <text evidence="1">The sequence shown here is derived from an EMBL/GenBank/DDBJ whole genome shotgun (WGS) entry which is preliminary data.</text>
</comment>
<evidence type="ECO:0000313" key="2">
    <source>
        <dbReference type="Proteomes" id="UP000773850"/>
    </source>
</evidence>
<protein>
    <submittedName>
        <fullName evidence="1">Uncharacterized protein</fullName>
    </submittedName>
</protein>
<organism evidence="1 2">
    <name type="scientific">Geobacillus stearothermophilus</name>
    <name type="common">Bacillus stearothermophilus</name>
    <dbReference type="NCBI Taxonomy" id="1422"/>
    <lineage>
        <taxon>Bacteria</taxon>
        <taxon>Bacillati</taxon>
        <taxon>Bacillota</taxon>
        <taxon>Bacilli</taxon>
        <taxon>Bacillales</taxon>
        <taxon>Anoxybacillaceae</taxon>
        <taxon>Geobacillus</taxon>
    </lineage>
</organism>
<reference evidence="1 2" key="1">
    <citation type="submission" date="2016-03" db="EMBL/GenBank/DDBJ databases">
        <title>Spore heat resistance.</title>
        <authorList>
            <person name="Boekhorst J."/>
            <person name="Berendsen E.M."/>
            <person name="Wells-Bennik M.H."/>
            <person name="Kuipers O.P."/>
        </authorList>
    </citation>
    <scope>NUCLEOTIDE SEQUENCE [LARGE SCALE GENOMIC DNA]</scope>
    <source>
        <strain evidence="1 2">GS8</strain>
    </source>
</reference>
<keyword evidence="2" id="KW-1185">Reference proteome</keyword>